<dbReference type="Proteomes" id="UP000322530">
    <property type="component" value="Unassembled WGS sequence"/>
</dbReference>
<dbReference type="AlphaFoldDB" id="A0A5A5TLC5"/>
<proteinExistence type="predicted"/>
<comment type="caution">
    <text evidence="2">The sequence shown here is derived from an EMBL/GenBank/DDBJ whole genome shotgun (WGS) entry which is preliminary data.</text>
</comment>
<feature type="compositionally biased region" description="Polar residues" evidence="1">
    <location>
        <begin position="104"/>
        <end position="115"/>
    </location>
</feature>
<evidence type="ECO:0000313" key="3">
    <source>
        <dbReference type="Proteomes" id="UP000322530"/>
    </source>
</evidence>
<protein>
    <submittedName>
        <fullName evidence="2">Uncharacterized protein</fullName>
    </submittedName>
</protein>
<keyword evidence="3" id="KW-1185">Reference proteome</keyword>
<evidence type="ECO:0000313" key="2">
    <source>
        <dbReference type="EMBL" id="GCF11929.1"/>
    </source>
</evidence>
<feature type="compositionally biased region" description="Basic and acidic residues" evidence="1">
    <location>
        <begin position="87"/>
        <end position="103"/>
    </location>
</feature>
<name>A0A5A5TLC5_9CHLR</name>
<accession>A0A5A5TLC5</accession>
<reference evidence="2 3" key="1">
    <citation type="submission" date="2019-01" db="EMBL/GenBank/DDBJ databases">
        <title>Draft genome sequence of Dictyobacter sp. Uno17.</title>
        <authorList>
            <person name="Wang C.M."/>
            <person name="Zheng Y."/>
            <person name="Sakai Y."/>
            <person name="Abe K."/>
            <person name="Yokota A."/>
            <person name="Yabe S."/>
        </authorList>
    </citation>
    <scope>NUCLEOTIDE SEQUENCE [LARGE SCALE GENOMIC DNA]</scope>
    <source>
        <strain evidence="2 3">Uno17</strain>
    </source>
</reference>
<evidence type="ECO:0000256" key="1">
    <source>
        <dbReference type="SAM" id="MobiDB-lite"/>
    </source>
</evidence>
<dbReference type="EMBL" id="BIXY01000174">
    <property type="protein sequence ID" value="GCF11929.1"/>
    <property type="molecule type" value="Genomic_DNA"/>
</dbReference>
<gene>
    <name evidence="2" type="ORF">KDI_54930</name>
</gene>
<feature type="compositionally biased region" description="Polar residues" evidence="1">
    <location>
        <begin position="62"/>
        <end position="81"/>
    </location>
</feature>
<feature type="region of interest" description="Disordered" evidence="1">
    <location>
        <begin position="21"/>
        <end position="115"/>
    </location>
</feature>
<sequence>MCPMGDKLFMDNSKISSAYNAVPTMSDAQTAQPPSKEMQPDFPVWPTSLPGPMRKQPPTKMRSINSVRSEQLTEIGYNQETGEPAEADPHRYQPEHALKDRTSFDQPAISSEQEA</sequence>
<organism evidence="2 3">
    <name type="scientific">Dictyobacter arantiisoli</name>
    <dbReference type="NCBI Taxonomy" id="2014874"/>
    <lineage>
        <taxon>Bacteria</taxon>
        <taxon>Bacillati</taxon>
        <taxon>Chloroflexota</taxon>
        <taxon>Ktedonobacteria</taxon>
        <taxon>Ktedonobacterales</taxon>
        <taxon>Dictyobacteraceae</taxon>
        <taxon>Dictyobacter</taxon>
    </lineage>
</organism>